<accession>A0ABM1QWV5</accession>
<feature type="repeat" description="WD" evidence="1">
    <location>
        <begin position="111"/>
        <end position="131"/>
    </location>
</feature>
<organism evidence="3 4">
    <name type="scientific">Camelina sativa</name>
    <name type="common">False flax</name>
    <name type="synonym">Myagrum sativum</name>
    <dbReference type="NCBI Taxonomy" id="90675"/>
    <lineage>
        <taxon>Eukaryota</taxon>
        <taxon>Viridiplantae</taxon>
        <taxon>Streptophyta</taxon>
        <taxon>Embryophyta</taxon>
        <taxon>Tracheophyta</taxon>
        <taxon>Spermatophyta</taxon>
        <taxon>Magnoliopsida</taxon>
        <taxon>eudicotyledons</taxon>
        <taxon>Gunneridae</taxon>
        <taxon>Pentapetalae</taxon>
        <taxon>rosids</taxon>
        <taxon>malvids</taxon>
        <taxon>Brassicales</taxon>
        <taxon>Brassicaceae</taxon>
        <taxon>Camelineae</taxon>
        <taxon>Camelina</taxon>
    </lineage>
</organism>
<name>A0ABM1QWV5_CAMSA</name>
<feature type="region of interest" description="Disordered" evidence="2">
    <location>
        <begin position="1"/>
        <end position="65"/>
    </location>
</feature>
<dbReference type="InterPro" id="IPR001680">
    <property type="entry name" value="WD40_rpt"/>
</dbReference>
<evidence type="ECO:0000313" key="4">
    <source>
        <dbReference type="RefSeq" id="XP_019091243.1"/>
    </source>
</evidence>
<proteinExistence type="predicted"/>
<evidence type="ECO:0000256" key="1">
    <source>
        <dbReference type="PROSITE-ProRule" id="PRU00221"/>
    </source>
</evidence>
<feature type="compositionally biased region" description="Basic residues" evidence="2">
    <location>
        <begin position="1"/>
        <end position="45"/>
    </location>
</feature>
<reference evidence="3" key="1">
    <citation type="journal article" date="2014" name="Nat. Commun.">
        <title>The emerging biofuel crop Camelina sativa retains a highly undifferentiated hexaploid genome structure.</title>
        <authorList>
            <person name="Kagale S."/>
            <person name="Koh C."/>
            <person name="Nixon J."/>
            <person name="Bollina V."/>
            <person name="Clarke W.E."/>
            <person name="Tuteja R."/>
            <person name="Spillane C."/>
            <person name="Robinson S.J."/>
            <person name="Links M.G."/>
            <person name="Clarke C."/>
            <person name="Higgins E.E."/>
            <person name="Huebert T."/>
            <person name="Sharpe A.G."/>
            <person name="Parkin I.A."/>
        </authorList>
    </citation>
    <scope>NUCLEOTIDE SEQUENCE [LARGE SCALE GENOMIC DNA]</scope>
    <source>
        <strain evidence="3">cv. DH55</strain>
    </source>
</reference>
<dbReference type="PROSITE" id="PS50082">
    <property type="entry name" value="WD_REPEATS_2"/>
    <property type="match status" value="1"/>
</dbReference>
<evidence type="ECO:0000313" key="3">
    <source>
        <dbReference type="Proteomes" id="UP000694864"/>
    </source>
</evidence>
<keyword evidence="3" id="KW-1185">Reference proteome</keyword>
<dbReference type="GeneID" id="104727527"/>
<dbReference type="InterPro" id="IPR019775">
    <property type="entry name" value="WD40_repeat_CS"/>
</dbReference>
<keyword evidence="1" id="KW-0853">WD repeat</keyword>
<dbReference type="Proteomes" id="UP000694864">
    <property type="component" value="Chromosome 2"/>
</dbReference>
<sequence>MSLMKKRTRRRKKRRSRKKKRRTKKKTRKKKTRSRKKNRRRKKKSDRKDEEEEGPLPKGRYWQQPMVPHCSGYVLKLEMSWTQLRKHTKGISHAYLGHPRLSQLERKAMVLATSGDDKKVKLWEAPKSQSL</sequence>
<evidence type="ECO:0000256" key="2">
    <source>
        <dbReference type="SAM" id="MobiDB-lite"/>
    </source>
</evidence>
<reference evidence="4" key="2">
    <citation type="submission" date="2025-08" db="UniProtKB">
        <authorList>
            <consortium name="RefSeq"/>
        </authorList>
    </citation>
    <scope>IDENTIFICATION</scope>
    <source>
        <tissue evidence="4">Leaf</tissue>
    </source>
</reference>
<dbReference type="PROSITE" id="PS00678">
    <property type="entry name" value="WD_REPEATS_1"/>
    <property type="match status" value="1"/>
</dbReference>
<gene>
    <name evidence="4" type="primary">LOC104727527</name>
</gene>
<dbReference type="RefSeq" id="XP_019091243.1">
    <property type="nucleotide sequence ID" value="XM_019235698.1"/>
</dbReference>
<protein>
    <submittedName>
        <fullName evidence="4">Uncharacterized protein LOC104727527</fullName>
    </submittedName>
</protein>